<dbReference type="SUPFAM" id="SSF50465">
    <property type="entry name" value="EF-Tu/eEF-1alpha/eIF2-gamma C-terminal domain"/>
    <property type="match status" value="1"/>
</dbReference>
<reference evidence="11 13" key="3">
    <citation type="journal article" date="2016" name="Nat. Commun.">
        <title>Genomes of cryptic chimpanzee Plasmodium species reveal key evolutionary events leading to human malaria.</title>
        <authorList>
            <person name="Sundararaman S.A."/>
            <person name="Plenderleith L.J."/>
            <person name="Liu W."/>
            <person name="Loy D.E."/>
            <person name="Learn G.H."/>
            <person name="Li Y."/>
            <person name="Shaw K.S."/>
            <person name="Ayouba A."/>
            <person name="Peeters M."/>
            <person name="Speede S."/>
            <person name="Shaw G.M."/>
            <person name="Bushman F.D."/>
            <person name="Brisson D."/>
            <person name="Rayner J.C."/>
            <person name="Sharp P.M."/>
            <person name="Hahn B.H."/>
        </authorList>
    </citation>
    <scope>NUCLEOTIDE SEQUENCE [LARGE SCALE GENOMIC DNA]</scope>
    <source>
        <strain evidence="11 13">SY57</strain>
    </source>
</reference>
<dbReference type="PROSITE" id="PS51722">
    <property type="entry name" value="G_TR_2"/>
    <property type="match status" value="1"/>
</dbReference>
<dbReference type="GO" id="GO:0003924">
    <property type="term" value="F:GTPase activity"/>
    <property type="evidence" value="ECO:0007669"/>
    <property type="project" value="InterPro"/>
</dbReference>
<proteinExistence type="inferred from homology"/>
<organism evidence="10 12">
    <name type="scientific">Plasmodium reichenowi</name>
    <dbReference type="NCBI Taxonomy" id="5854"/>
    <lineage>
        <taxon>Eukaryota</taxon>
        <taxon>Sar</taxon>
        <taxon>Alveolata</taxon>
        <taxon>Apicomplexa</taxon>
        <taxon>Aconoidasida</taxon>
        <taxon>Haemosporida</taxon>
        <taxon>Plasmodiidae</taxon>
        <taxon>Plasmodium</taxon>
        <taxon>Plasmodium (Laverania)</taxon>
    </lineage>
</organism>
<evidence type="ECO:0000256" key="4">
    <source>
        <dbReference type="ARBA" id="ARBA00022768"/>
    </source>
</evidence>
<dbReference type="InterPro" id="IPR027417">
    <property type="entry name" value="P-loop_NTPase"/>
</dbReference>
<dbReference type="GO" id="GO:0070125">
    <property type="term" value="P:mitochondrial translational elongation"/>
    <property type="evidence" value="ECO:0007669"/>
    <property type="project" value="TreeGrafter"/>
</dbReference>
<keyword evidence="4 10" id="KW-0251">Elongation factor</keyword>
<dbReference type="GO" id="GO:0020011">
    <property type="term" value="C:apicoplast"/>
    <property type="evidence" value="ECO:0007669"/>
    <property type="project" value="UniProtKB-SubCell"/>
</dbReference>
<evidence type="ECO:0000313" key="11">
    <source>
        <dbReference type="EMBL" id="KYO03653.1"/>
    </source>
</evidence>
<dbReference type="HAMAP" id="MF_00118_B">
    <property type="entry name" value="EF_Tu_B"/>
    <property type="match status" value="1"/>
</dbReference>
<evidence type="ECO:0000313" key="13">
    <source>
        <dbReference type="Proteomes" id="UP000076359"/>
    </source>
</evidence>
<dbReference type="GO" id="GO:0005525">
    <property type="term" value="F:GTP binding"/>
    <property type="evidence" value="ECO:0007669"/>
    <property type="project" value="UniProtKB-KW"/>
</dbReference>
<dbReference type="SUPFAM" id="SSF52540">
    <property type="entry name" value="P-loop containing nucleoside triphosphate hydrolases"/>
    <property type="match status" value="1"/>
</dbReference>
<name>A0A060S0M3_PLARE</name>
<dbReference type="GO" id="GO:0003746">
    <property type="term" value="F:translation elongation factor activity"/>
    <property type="evidence" value="ECO:0007669"/>
    <property type="project" value="UniProtKB-KW"/>
</dbReference>
<keyword evidence="6" id="KW-0648">Protein biosynthesis</keyword>
<comment type="similarity">
    <text evidence="2">Belongs to the TRAFAC class translation factor GTPase superfamily. Classic translation factor GTPase family. EF-Tu/EF-1A subfamily.</text>
</comment>
<protein>
    <recommendedName>
        <fullName evidence="8">Elongation factor Tu, apicoplast</fullName>
    </recommendedName>
</protein>
<evidence type="ECO:0000259" key="9">
    <source>
        <dbReference type="PROSITE" id="PS51722"/>
    </source>
</evidence>
<dbReference type="Pfam" id="PF03144">
    <property type="entry name" value="GTP_EFTU_D2"/>
    <property type="match status" value="1"/>
</dbReference>
<dbReference type="FunFam" id="3.40.50.300:FF:001554">
    <property type="entry name" value="Translation elongation factor Tu"/>
    <property type="match status" value="1"/>
</dbReference>
<sequence>MNNKLFLRNKQHINLGTIGHVDHGKTTLTTAISYLLNLQGLSKKYNYSDIDSAPEEKIRGITINTTHIEYETLTKHCAHIDCPGHSDYIKNMIIGATQMDIAILVISIIDGIMPQTYEHLLLIKQIGIKNIIIFLNKEDLCDDVELIDFIKLEVNELLIKYNFDLNYIHILTGSALNVINIIQKNKDYELIKSNIWIQKLNNLIQIIDNIIIPTRKINDYFLMSIEDVFSITGRGTVVTGKIEQGCLNLNDEIEILKFEKSSPNLTTVIGLEMFKKQLTQAQSGDNVGILLRNIQKKDIKRGMILATPNKLKVYKSFIAETYILTKEEGGRHKPFNIGYKPQFFIRTVDVTGEIKNIYLNENSQKVAIPGDKITLHIELKHYIVLTLNMKFSIREGGKTIGAGIITEIKN</sequence>
<dbReference type="Gene3D" id="3.40.50.300">
    <property type="entry name" value="P-loop containing nucleotide triphosphate hydrolases"/>
    <property type="match status" value="1"/>
</dbReference>
<dbReference type="VEuPathDB" id="PlasmoDB:PRCDC_API03000"/>
<reference evidence="10" key="2">
    <citation type="submission" date="2014-05" db="EMBL/GenBank/DDBJ databases">
        <title>The genome sequences of chimpanzee malaria parasites reveal the path to human adaptation.</title>
        <authorList>
            <person name="Otto T.D."/>
            <person name="Rayner J.C."/>
            <person name="Boehme U."/>
            <person name="Pain A."/>
            <person name="Spottiswoode N."/>
            <person name="Sanders M."/>
            <person name="Quail M."/>
            <person name="Ollomo B."/>
            <person name="Renaud F."/>
            <person name="Thomas A.W."/>
            <person name="Prugnolle F."/>
            <person name="Conway D.J."/>
            <person name="Newbold C."/>
            <person name="Berriman M."/>
        </authorList>
    </citation>
    <scope>NUCLEOTIDE SEQUENCE [LARGE SCALE GENOMIC DNA]</scope>
    <source>
        <strain evidence="10">CDC</strain>
    </source>
</reference>
<dbReference type="InterPro" id="IPR031157">
    <property type="entry name" value="G_TR_CS"/>
</dbReference>
<dbReference type="GO" id="GO:0005739">
    <property type="term" value="C:mitochondrion"/>
    <property type="evidence" value="ECO:0007669"/>
    <property type="project" value="TreeGrafter"/>
</dbReference>
<dbReference type="GeneID" id="24534070"/>
<evidence type="ECO:0000256" key="3">
    <source>
        <dbReference type="ARBA" id="ARBA00022741"/>
    </source>
</evidence>
<dbReference type="NCBIfam" id="NF000766">
    <property type="entry name" value="PRK00049.1"/>
    <property type="match status" value="1"/>
</dbReference>
<dbReference type="InterPro" id="IPR000795">
    <property type="entry name" value="T_Tr_GTP-bd_dom"/>
</dbReference>
<dbReference type="SUPFAM" id="SSF50447">
    <property type="entry name" value="Translation proteins"/>
    <property type="match status" value="1"/>
</dbReference>
<dbReference type="FunFam" id="2.40.30.10:FF:000001">
    <property type="entry name" value="Elongation factor Tu"/>
    <property type="match status" value="1"/>
</dbReference>
<dbReference type="PROSITE" id="PS00301">
    <property type="entry name" value="G_TR_1"/>
    <property type="match status" value="1"/>
</dbReference>
<keyword evidence="12" id="KW-1185">Reference proteome</keyword>
<evidence type="ECO:0000256" key="5">
    <source>
        <dbReference type="ARBA" id="ARBA00022887"/>
    </source>
</evidence>
<evidence type="ECO:0000256" key="2">
    <source>
        <dbReference type="ARBA" id="ARBA00007249"/>
    </source>
</evidence>
<dbReference type="InterPro" id="IPR004160">
    <property type="entry name" value="Transl_elong_EFTu/EF1A_C"/>
</dbReference>
<dbReference type="InterPro" id="IPR004161">
    <property type="entry name" value="EFTu-like_2"/>
</dbReference>
<evidence type="ECO:0000256" key="7">
    <source>
        <dbReference type="ARBA" id="ARBA00023134"/>
    </source>
</evidence>
<dbReference type="NCBIfam" id="NF009372">
    <property type="entry name" value="PRK12735.1"/>
    <property type="match status" value="1"/>
</dbReference>
<dbReference type="AlphaFoldDB" id="A0A060S0M3"/>
<dbReference type="NCBIfam" id="NF009373">
    <property type="entry name" value="PRK12736.1"/>
    <property type="match status" value="1"/>
</dbReference>
<gene>
    <name evidence="10" type="primary">TUFA</name>
    <name evidence="10" type="ORF">PRCDC_API03000</name>
    <name evidence="11" type="ORF">PRSY57_API03000</name>
</gene>
<dbReference type="PANTHER" id="PTHR43721:SF22">
    <property type="entry name" value="ELONGATION FACTOR TU, MITOCHONDRIAL"/>
    <property type="match status" value="1"/>
</dbReference>
<dbReference type="PANTHER" id="PTHR43721">
    <property type="entry name" value="ELONGATION FACTOR TU-RELATED"/>
    <property type="match status" value="1"/>
</dbReference>
<dbReference type="InterPro" id="IPR009000">
    <property type="entry name" value="Transl_B-barrel_sf"/>
</dbReference>
<evidence type="ECO:0000313" key="12">
    <source>
        <dbReference type="Proteomes" id="UP000027581"/>
    </source>
</evidence>
<reference evidence="10" key="1">
    <citation type="submission" date="2014-01" db="EMBL/GenBank/DDBJ databases">
        <authorList>
            <person name="Aslett M."/>
        </authorList>
    </citation>
    <scope>NUCLEOTIDE SEQUENCE</scope>
    <source>
        <strain evidence="10">CDC</strain>
    </source>
</reference>
<evidence type="ECO:0000256" key="8">
    <source>
        <dbReference type="ARBA" id="ARBA00071511"/>
    </source>
</evidence>
<dbReference type="Proteomes" id="UP000076359">
    <property type="component" value="Unassembled WGS sequence"/>
</dbReference>
<evidence type="ECO:0000256" key="6">
    <source>
        <dbReference type="ARBA" id="ARBA00022917"/>
    </source>
</evidence>
<dbReference type="EMBL" id="HG810776">
    <property type="protein sequence ID" value="CDO67269.1"/>
    <property type="molecule type" value="Genomic_DNA"/>
</dbReference>
<dbReference type="InterPro" id="IPR050055">
    <property type="entry name" value="EF-Tu_GTPase"/>
</dbReference>
<evidence type="ECO:0000313" key="10">
    <source>
        <dbReference type="EMBL" id="CDO67269.1"/>
    </source>
</evidence>
<dbReference type="Pfam" id="PF03143">
    <property type="entry name" value="GTP_EFTU_D3"/>
    <property type="match status" value="1"/>
</dbReference>
<evidence type="ECO:0000256" key="1">
    <source>
        <dbReference type="ARBA" id="ARBA00004467"/>
    </source>
</evidence>
<dbReference type="VEuPathDB" id="PlasmoDB:PRG01_1332800"/>
<keyword evidence="5" id="KW-0934">Plastid</keyword>
<dbReference type="CDD" id="cd03707">
    <property type="entry name" value="EFTU_III"/>
    <property type="match status" value="1"/>
</dbReference>
<dbReference type="InterPro" id="IPR009001">
    <property type="entry name" value="Transl_elong_EF1A/Init_IF2_C"/>
</dbReference>
<dbReference type="InterPro" id="IPR004541">
    <property type="entry name" value="Transl_elong_EFTu/EF1A_bac/org"/>
</dbReference>
<dbReference type="Gene3D" id="2.40.30.10">
    <property type="entry name" value="Translation factors"/>
    <property type="match status" value="2"/>
</dbReference>
<dbReference type="CDD" id="cd03697">
    <property type="entry name" value="EFTU_II"/>
    <property type="match status" value="1"/>
</dbReference>
<dbReference type="Proteomes" id="UP000027581">
    <property type="component" value="Unassembled WGS sequence"/>
</dbReference>
<keyword evidence="7" id="KW-0342">GTP-binding</keyword>
<dbReference type="RefSeq" id="XP_019970968.1">
    <property type="nucleotide sequence ID" value="NW_017962150.1"/>
</dbReference>
<comment type="subcellular location">
    <subcellularLocation>
        <location evidence="1">Plastid</location>
        <location evidence="1">Apicoplast</location>
    </subcellularLocation>
</comment>
<keyword evidence="3" id="KW-0547">Nucleotide-binding</keyword>
<accession>A0A060S0M3</accession>
<dbReference type="NCBIfam" id="TIGR00231">
    <property type="entry name" value="small_GTP"/>
    <property type="match status" value="1"/>
</dbReference>
<dbReference type="InterPro" id="IPR005225">
    <property type="entry name" value="Small_GTP-bd"/>
</dbReference>
<dbReference type="InterPro" id="IPR033720">
    <property type="entry name" value="EFTU_2"/>
</dbReference>
<dbReference type="PRINTS" id="PR00315">
    <property type="entry name" value="ELONGATNFCT"/>
</dbReference>
<dbReference type="CDD" id="cd01884">
    <property type="entry name" value="EF_Tu"/>
    <property type="match status" value="1"/>
</dbReference>
<dbReference type="InterPro" id="IPR041709">
    <property type="entry name" value="EF-Tu_GTP-bd"/>
</dbReference>
<keyword evidence="5" id="KW-0933">Apicoplast</keyword>
<dbReference type="Pfam" id="PF00009">
    <property type="entry name" value="GTP_EFTU"/>
    <property type="match status" value="1"/>
</dbReference>
<feature type="domain" description="Tr-type G" evidence="9">
    <location>
        <begin position="10"/>
        <end position="214"/>
    </location>
</feature>
<dbReference type="EMBL" id="LVLA01000001">
    <property type="protein sequence ID" value="KYO03653.1"/>
    <property type="molecule type" value="Genomic_DNA"/>
</dbReference>